<dbReference type="GO" id="GO:0008270">
    <property type="term" value="F:zinc ion binding"/>
    <property type="evidence" value="ECO:0007669"/>
    <property type="project" value="InterPro"/>
</dbReference>
<dbReference type="OrthoDB" id="46144at2"/>
<organism evidence="1 2">
    <name type="scientific">Tumebacillus permanentifrigoris</name>
    <dbReference type="NCBI Taxonomy" id="378543"/>
    <lineage>
        <taxon>Bacteria</taxon>
        <taxon>Bacillati</taxon>
        <taxon>Bacillota</taxon>
        <taxon>Bacilli</taxon>
        <taxon>Bacillales</taxon>
        <taxon>Alicyclobacillaceae</taxon>
        <taxon>Tumebacillus</taxon>
    </lineage>
</organism>
<evidence type="ECO:0000313" key="2">
    <source>
        <dbReference type="Proteomes" id="UP000245634"/>
    </source>
</evidence>
<evidence type="ECO:0008006" key="3">
    <source>
        <dbReference type="Google" id="ProtNLM"/>
    </source>
</evidence>
<dbReference type="EMBL" id="QGGL01000015">
    <property type="protein sequence ID" value="PWK08435.1"/>
    <property type="molecule type" value="Genomic_DNA"/>
</dbReference>
<proteinExistence type="predicted"/>
<dbReference type="RefSeq" id="WP_109690396.1">
    <property type="nucleotide sequence ID" value="NZ_QGGL01000015.1"/>
</dbReference>
<accession>A0A316DSB9</accession>
<dbReference type="GO" id="GO:0016818">
    <property type="term" value="F:hydrolase activity, acting on acid anhydrides, in phosphorus-containing anhydrides"/>
    <property type="evidence" value="ECO:0007669"/>
    <property type="project" value="InterPro"/>
</dbReference>
<name>A0A316DSB9_9BACL</name>
<dbReference type="AlphaFoldDB" id="A0A316DSB9"/>
<reference evidence="1 2" key="1">
    <citation type="submission" date="2018-05" db="EMBL/GenBank/DDBJ databases">
        <title>Genomic Encyclopedia of Type Strains, Phase IV (KMG-IV): sequencing the most valuable type-strain genomes for metagenomic binning, comparative biology and taxonomic classification.</title>
        <authorList>
            <person name="Goeker M."/>
        </authorList>
    </citation>
    <scope>NUCLEOTIDE SEQUENCE [LARGE SCALE GENOMIC DNA]</scope>
    <source>
        <strain evidence="1 2">DSM 18773</strain>
    </source>
</reference>
<gene>
    <name evidence="1" type="ORF">C7459_11588</name>
</gene>
<comment type="caution">
    <text evidence="1">The sequence shown here is derived from an EMBL/GenBank/DDBJ whole genome shotgun (WGS) entry which is preliminary data.</text>
</comment>
<keyword evidence="2" id="KW-1185">Reference proteome</keyword>
<evidence type="ECO:0000313" key="1">
    <source>
        <dbReference type="EMBL" id="PWK08435.1"/>
    </source>
</evidence>
<protein>
    <recommendedName>
        <fullName evidence="3">HIRAN domain-containing protein</fullName>
    </recommendedName>
</protein>
<dbReference type="GO" id="GO:0003676">
    <property type="term" value="F:nucleic acid binding"/>
    <property type="evidence" value="ECO:0007669"/>
    <property type="project" value="InterPro"/>
</dbReference>
<dbReference type="Proteomes" id="UP000245634">
    <property type="component" value="Unassembled WGS sequence"/>
</dbReference>
<sequence length="250" mass="29112">MSTLTDRLILMWSNPVTKANCKIGLLSKKQTGYQFRYLKDEVRSAYDDGFTNLAGFPDLEAMYQSPKLFSVFERRIPSSSRKEFKEVINRFQLTEFDDLDWEYLRVSKGKLATDRLFFLEPIKIQKNVIHLEFEAAGWKPLNQEQNLIDKVTRGQQLDLLVEPDNPVDPKAIQLMTRGNPPLRIGYVPKPYNEAIHFWIQMNIAFHVEIRALLDEKQCFRPVVSLTGTLPTDRNLKNFLPPVDEFIQESN</sequence>
<dbReference type="Gene3D" id="3.30.70.2330">
    <property type="match status" value="1"/>
</dbReference>